<evidence type="ECO:0000313" key="2">
    <source>
        <dbReference type="Proteomes" id="UP001177021"/>
    </source>
</evidence>
<sequence>MECQESSTKIFEKFTWKIENFSRLNDEKIYSEPFIVCGYPWRINLRPKGKNGDDNLYIYLEAMQTSNMSEGWSRDVEFKILLYNQVDTNRTIVEENSRVLNENGNGIRYKFVKLSELHDPRNGFVVKDTCIVGAEVLVYNAKLEKPVKLEVPMSNLKTISPVDAELFSPTIEEVMNCNTVGKFEEVCSDNLSLIERPRKRSRKYNDLAFAALGRVLYFLKNIKVKDINDKACKDLLVLWDELKKFKFDLTWVEPQVQHALGMKSYVEKAMQVENLKDDMILLELETDRLKAKLAAAKVNLDIERDLLKAKGIKERDLDSELVSGSREVGETEQEKSSVEKFEKFTWKVENFSRLKTGEVYSEPFVIGGYPWKICLYRDKDEHDDLEIYLDAVETANMSEEWSRHVKFKLVVFNQLNTSMTITNDFVDGEFNASKSYLGFADFMKLEKLRDPNKGFMVDDACILGAEVYVRKSTNETRLNQAANFNASLTFGNQISHMEEEVQRQNQGFHFQYLKSFSPVSTLFCIEPTNPNDAEMFSPSNEELVDFSSVEQIEETDNPSLVEHLSKTSHNFADFAFAALGRVLYFLKNRKVRDMNEQGCKDLQVLWDELKKFKFDLIWIEPQVQYALGMKSYVEKALQLEKLKENIVALQLEMERLNAKLVGAEVSFDIEKDLLKAKGYEERDLDSELGYGSWRP</sequence>
<organism evidence="1 2">
    <name type="scientific">Trifolium pratense</name>
    <name type="common">Red clover</name>
    <dbReference type="NCBI Taxonomy" id="57577"/>
    <lineage>
        <taxon>Eukaryota</taxon>
        <taxon>Viridiplantae</taxon>
        <taxon>Streptophyta</taxon>
        <taxon>Embryophyta</taxon>
        <taxon>Tracheophyta</taxon>
        <taxon>Spermatophyta</taxon>
        <taxon>Magnoliopsida</taxon>
        <taxon>eudicotyledons</taxon>
        <taxon>Gunneridae</taxon>
        <taxon>Pentapetalae</taxon>
        <taxon>rosids</taxon>
        <taxon>fabids</taxon>
        <taxon>Fabales</taxon>
        <taxon>Fabaceae</taxon>
        <taxon>Papilionoideae</taxon>
        <taxon>50 kb inversion clade</taxon>
        <taxon>NPAAA clade</taxon>
        <taxon>Hologalegina</taxon>
        <taxon>IRL clade</taxon>
        <taxon>Trifolieae</taxon>
        <taxon>Trifolium</taxon>
    </lineage>
</organism>
<comment type="caution">
    <text evidence="1">The sequence shown here is derived from an EMBL/GenBank/DDBJ whole genome shotgun (WGS) entry which is preliminary data.</text>
</comment>
<protein>
    <submittedName>
        <fullName evidence="1">Uncharacterized protein</fullName>
    </submittedName>
</protein>
<dbReference type="EMBL" id="CASHSV030000001">
    <property type="protein sequence ID" value="CAJ2632165.1"/>
    <property type="molecule type" value="Genomic_DNA"/>
</dbReference>
<dbReference type="Proteomes" id="UP001177021">
    <property type="component" value="Unassembled WGS sequence"/>
</dbReference>
<evidence type="ECO:0000313" key="1">
    <source>
        <dbReference type="EMBL" id="CAJ2632165.1"/>
    </source>
</evidence>
<accession>A0ACB0IJK5</accession>
<keyword evidence="2" id="KW-1185">Reference proteome</keyword>
<gene>
    <name evidence="1" type="ORF">MILVUS5_LOCUS3522</name>
</gene>
<reference evidence="1" key="1">
    <citation type="submission" date="2023-10" db="EMBL/GenBank/DDBJ databases">
        <authorList>
            <person name="Rodriguez Cubillos JULIANA M."/>
            <person name="De Vega J."/>
        </authorList>
    </citation>
    <scope>NUCLEOTIDE SEQUENCE</scope>
</reference>
<name>A0ACB0IJK5_TRIPR</name>
<proteinExistence type="predicted"/>